<gene>
    <name evidence="1" type="ORF">H8S23_10475</name>
</gene>
<comment type="caution">
    <text evidence="1">The sequence shown here is derived from an EMBL/GenBank/DDBJ whole genome shotgun (WGS) entry which is preliminary data.</text>
</comment>
<dbReference type="Proteomes" id="UP000659630">
    <property type="component" value="Unassembled WGS sequence"/>
</dbReference>
<sequence>MHPHPDTSAENAALLLSSLLRNCTRLLPKFAPGSAQYSLLQNRIAALTLALRLLRDGPGTARCSRAALEAALPPLRSIQSKTQKISARHGPETPAGRRAQAILSAMSLVLPLVEQELARIKG</sequence>
<proteinExistence type="predicted"/>
<dbReference type="AlphaFoldDB" id="A0A923I7X7"/>
<dbReference type="EMBL" id="JACONZ010000003">
    <property type="protein sequence ID" value="MBC5581935.1"/>
    <property type="molecule type" value="Genomic_DNA"/>
</dbReference>
<reference evidence="1" key="1">
    <citation type="submission" date="2020-08" db="EMBL/GenBank/DDBJ databases">
        <title>Genome public.</title>
        <authorList>
            <person name="Liu C."/>
            <person name="Sun Q."/>
        </authorList>
    </citation>
    <scope>NUCLEOTIDE SEQUENCE</scope>
    <source>
        <strain evidence="1">BX8</strain>
    </source>
</reference>
<name>A0A923I7X7_9FIRM</name>
<evidence type="ECO:0000313" key="2">
    <source>
        <dbReference type="Proteomes" id="UP000659630"/>
    </source>
</evidence>
<evidence type="ECO:0000313" key="1">
    <source>
        <dbReference type="EMBL" id="MBC5581935.1"/>
    </source>
</evidence>
<keyword evidence="2" id="KW-1185">Reference proteome</keyword>
<dbReference type="RefSeq" id="WP_186888287.1">
    <property type="nucleotide sequence ID" value="NZ_JACONZ010000003.1"/>
</dbReference>
<accession>A0A923I7X7</accession>
<protein>
    <submittedName>
        <fullName evidence="1">Uncharacterized protein</fullName>
    </submittedName>
</protein>
<organism evidence="1 2">
    <name type="scientific">Anaerofilum hominis</name>
    <dbReference type="NCBI Taxonomy" id="2763016"/>
    <lineage>
        <taxon>Bacteria</taxon>
        <taxon>Bacillati</taxon>
        <taxon>Bacillota</taxon>
        <taxon>Clostridia</taxon>
        <taxon>Eubacteriales</taxon>
        <taxon>Oscillospiraceae</taxon>
        <taxon>Anaerofilum</taxon>
    </lineage>
</organism>